<name>A0A9Q1CFA5_HOLLE</name>
<gene>
    <name evidence="2" type="ORF">HOLleu_10787</name>
</gene>
<accession>A0A9Q1CFA5</accession>
<evidence type="ECO:0000313" key="3">
    <source>
        <dbReference type="Proteomes" id="UP001152320"/>
    </source>
</evidence>
<feature type="chain" id="PRO_5040414392" evidence="1">
    <location>
        <begin position="18"/>
        <end position="325"/>
    </location>
</feature>
<feature type="signal peptide" evidence="1">
    <location>
        <begin position="1"/>
        <end position="17"/>
    </location>
</feature>
<dbReference type="AlphaFoldDB" id="A0A9Q1CFA5"/>
<evidence type="ECO:0000313" key="2">
    <source>
        <dbReference type="EMBL" id="KAJ8043610.1"/>
    </source>
</evidence>
<organism evidence="2 3">
    <name type="scientific">Holothuria leucospilota</name>
    <name type="common">Black long sea cucumber</name>
    <name type="synonym">Mertensiothuria leucospilota</name>
    <dbReference type="NCBI Taxonomy" id="206669"/>
    <lineage>
        <taxon>Eukaryota</taxon>
        <taxon>Metazoa</taxon>
        <taxon>Echinodermata</taxon>
        <taxon>Eleutherozoa</taxon>
        <taxon>Echinozoa</taxon>
        <taxon>Holothuroidea</taxon>
        <taxon>Aspidochirotacea</taxon>
        <taxon>Aspidochirotida</taxon>
        <taxon>Holothuriidae</taxon>
        <taxon>Holothuria</taxon>
    </lineage>
</organism>
<sequence>MYFLIFMFLLHFLYILASQYIDVDSVTVSSPSYFTGGEISSVTASITFTPMDGAAAAIEGSNAVNRFMLVGAVAETADGTGNLVSLDSANLTTSQQTTDMTDGDSVTWSGLSFDANMTDQDCGNGTLFQYYCLALMPHYSTNWGAVDYDNASACVEVKCKATVDLSVDSMSITNPDEAVLSVGGGQAVEITTTLSSPSGSDDVVGAYNWAGTVYLSANEDGSGTQVASTSLTIASSQRTKDLWAGGSISLTGMAATYDLTDVTCDDFDYACVTVSPHSSANWRLVDSPTNDQTLCISVTCGTGFVKTSITVMFLGFLLSHILNNS</sequence>
<keyword evidence="1" id="KW-0732">Signal</keyword>
<keyword evidence="3" id="KW-1185">Reference proteome</keyword>
<dbReference type="OrthoDB" id="10032568at2759"/>
<comment type="caution">
    <text evidence="2">The sequence shown here is derived from an EMBL/GenBank/DDBJ whole genome shotgun (WGS) entry which is preliminary data.</text>
</comment>
<protein>
    <submittedName>
        <fullName evidence="2">Uncharacterized protein</fullName>
    </submittedName>
</protein>
<evidence type="ECO:0000256" key="1">
    <source>
        <dbReference type="SAM" id="SignalP"/>
    </source>
</evidence>
<proteinExistence type="predicted"/>
<dbReference type="EMBL" id="JAIZAY010000004">
    <property type="protein sequence ID" value="KAJ8043610.1"/>
    <property type="molecule type" value="Genomic_DNA"/>
</dbReference>
<reference evidence="2" key="1">
    <citation type="submission" date="2021-10" db="EMBL/GenBank/DDBJ databases">
        <title>Tropical sea cucumber genome reveals ecological adaptation and Cuvierian tubules defense mechanism.</title>
        <authorList>
            <person name="Chen T."/>
        </authorList>
    </citation>
    <scope>NUCLEOTIDE SEQUENCE</scope>
    <source>
        <strain evidence="2">Nanhai2018</strain>
        <tissue evidence="2">Muscle</tissue>
    </source>
</reference>
<dbReference type="Proteomes" id="UP001152320">
    <property type="component" value="Chromosome 4"/>
</dbReference>